<dbReference type="SUPFAM" id="SSF103025">
    <property type="entry name" value="Folate-binding domain"/>
    <property type="match status" value="1"/>
</dbReference>
<feature type="domain" description="GCVT N-terminal" evidence="1">
    <location>
        <begin position="22"/>
        <end position="134"/>
    </location>
</feature>
<keyword evidence="4" id="KW-1185">Reference proteome</keyword>
<evidence type="ECO:0000313" key="4">
    <source>
        <dbReference type="Proteomes" id="UP000281474"/>
    </source>
</evidence>
<dbReference type="Pfam" id="PF01571">
    <property type="entry name" value="GCV_T"/>
    <property type="match status" value="1"/>
</dbReference>
<comment type="caution">
    <text evidence="3">The sequence shown here is derived from an EMBL/GenBank/DDBJ whole genome shotgun (WGS) entry which is preliminary data.</text>
</comment>
<evidence type="ECO:0000313" key="3">
    <source>
        <dbReference type="EMBL" id="RLV59211.1"/>
    </source>
</evidence>
<dbReference type="PANTHER" id="PTHR22602">
    <property type="entry name" value="TRANSFERASE CAF17, MITOCHONDRIAL-RELATED"/>
    <property type="match status" value="1"/>
</dbReference>
<feature type="domain" description="tRNA-modifying protein YgfZ-like beta-barrel" evidence="2">
    <location>
        <begin position="236"/>
        <end position="301"/>
    </location>
</feature>
<accession>A0A3L8PUY3</accession>
<dbReference type="RefSeq" id="WP_121839510.1">
    <property type="nucleotide sequence ID" value="NZ_ML014790.1"/>
</dbReference>
<dbReference type="GO" id="GO:0016226">
    <property type="term" value="P:iron-sulfur cluster assembly"/>
    <property type="evidence" value="ECO:0007669"/>
    <property type="project" value="TreeGrafter"/>
</dbReference>
<sequence>MSVTLHNPDWSLQETVPDLLIAKLSHLGIISAEGQQASSFLHGQVTADVAGLSENNWVWGAHCDPKGKMLASFRLVRAYEQFLMLMPKSTVAADLPQLQKYAVFSQVTLDDASDQWVIFGVAGAKAEAFVSERFGEISSKVTVVNDGFIIKDSERFLILMSTGKASELFGDQKVYESSSWQALEIANGYPNVSANHRGEYIPQMCNLQAVGGISFNKGCYMGQETVARMKYRGGLKRALFILEGNVSGKLNKDAILEIELESGFRKAGNIIEYVQRDDEVLLTAVLANDTDSSAHLRVAGDLDSRLQIKSLPYSLEEDE</sequence>
<dbReference type="Gene3D" id="3.30.70.1400">
    <property type="entry name" value="Aminomethyltransferase beta-barrel domains"/>
    <property type="match status" value="1"/>
</dbReference>
<dbReference type="Gene3D" id="3.30.70.1630">
    <property type="match status" value="1"/>
</dbReference>
<dbReference type="Proteomes" id="UP000281474">
    <property type="component" value="Unassembled WGS sequence"/>
</dbReference>
<dbReference type="AlphaFoldDB" id="A0A3L8PUY3"/>
<protein>
    <submittedName>
        <fullName evidence="3">tRNA-modifying protein YgfZ</fullName>
    </submittedName>
</protein>
<dbReference type="InterPro" id="IPR045179">
    <property type="entry name" value="YgfZ/GcvT"/>
</dbReference>
<dbReference type="NCBIfam" id="TIGR03317">
    <property type="entry name" value="ygfZ_signature"/>
    <property type="match status" value="1"/>
</dbReference>
<dbReference type="Pfam" id="PF21130">
    <property type="entry name" value="YgfZ_barrel"/>
    <property type="match status" value="1"/>
</dbReference>
<reference evidence="3 4" key="1">
    <citation type="submission" date="2018-09" db="EMBL/GenBank/DDBJ databases">
        <title>Phylogeny of the Shewanellaceae, and recommendation for two new genera, Pseudoshewanella and Parashewanella.</title>
        <authorList>
            <person name="Wang G."/>
        </authorList>
    </citation>
    <scope>NUCLEOTIDE SEQUENCE [LARGE SCALE GENOMIC DNA]</scope>
    <source>
        <strain evidence="3 4">C51</strain>
    </source>
</reference>
<dbReference type="EMBL" id="QZEI01000041">
    <property type="protein sequence ID" value="RLV59211.1"/>
    <property type="molecule type" value="Genomic_DNA"/>
</dbReference>
<organism evidence="3 4">
    <name type="scientific">Parashewanella curva</name>
    <dbReference type="NCBI Taxonomy" id="2338552"/>
    <lineage>
        <taxon>Bacteria</taxon>
        <taxon>Pseudomonadati</taxon>
        <taxon>Pseudomonadota</taxon>
        <taxon>Gammaproteobacteria</taxon>
        <taxon>Alteromonadales</taxon>
        <taxon>Shewanellaceae</taxon>
        <taxon>Parashewanella</taxon>
    </lineage>
</organism>
<dbReference type="InterPro" id="IPR029043">
    <property type="entry name" value="GcvT/YgfZ_C"/>
</dbReference>
<dbReference type="PANTHER" id="PTHR22602:SF0">
    <property type="entry name" value="TRANSFERASE CAF17, MITOCHONDRIAL-RELATED"/>
    <property type="match status" value="1"/>
</dbReference>
<dbReference type="NCBIfam" id="NF007110">
    <property type="entry name" value="PRK09559.1"/>
    <property type="match status" value="1"/>
</dbReference>
<proteinExistence type="predicted"/>
<dbReference type="OrthoDB" id="9796287at2"/>
<dbReference type="Gene3D" id="2.40.30.160">
    <property type="match status" value="1"/>
</dbReference>
<evidence type="ECO:0000259" key="1">
    <source>
        <dbReference type="Pfam" id="PF01571"/>
    </source>
</evidence>
<name>A0A3L8PUY3_9GAMM</name>
<gene>
    <name evidence="3" type="primary">ygfZ</name>
    <name evidence="3" type="ORF">D5018_13430</name>
</gene>
<dbReference type="InterPro" id="IPR048451">
    <property type="entry name" value="YgfZ_barrel"/>
</dbReference>
<dbReference type="SUPFAM" id="SSF101790">
    <property type="entry name" value="Aminomethyltransferase beta-barrel domain"/>
    <property type="match status" value="1"/>
</dbReference>
<evidence type="ECO:0000259" key="2">
    <source>
        <dbReference type="Pfam" id="PF21130"/>
    </source>
</evidence>
<dbReference type="InterPro" id="IPR006222">
    <property type="entry name" value="GCVT_N"/>
</dbReference>
<dbReference type="InterPro" id="IPR017703">
    <property type="entry name" value="YgfZ/GCV_T_CS"/>
</dbReference>